<evidence type="ECO:0000313" key="2">
    <source>
        <dbReference type="Proteomes" id="UP000184342"/>
    </source>
</evidence>
<gene>
    <name evidence="1" type="ORF">SAMN02745691_00274</name>
</gene>
<name>A0A1M6B7C4_9FIRM</name>
<dbReference type="EMBL" id="FQYT01000003">
    <property type="protein sequence ID" value="SHI44383.1"/>
    <property type="molecule type" value="Genomic_DNA"/>
</dbReference>
<organism evidence="1 2">
    <name type="scientific">Parasporobacterium paucivorans DSM 15970</name>
    <dbReference type="NCBI Taxonomy" id="1122934"/>
    <lineage>
        <taxon>Bacteria</taxon>
        <taxon>Bacillati</taxon>
        <taxon>Bacillota</taxon>
        <taxon>Clostridia</taxon>
        <taxon>Lachnospirales</taxon>
        <taxon>Lachnospiraceae</taxon>
        <taxon>Parasporobacterium</taxon>
    </lineage>
</organism>
<evidence type="ECO:0000313" key="1">
    <source>
        <dbReference type="EMBL" id="SHI44383.1"/>
    </source>
</evidence>
<proteinExistence type="predicted"/>
<accession>A0A1M6B7C4</accession>
<dbReference type="STRING" id="1122934.SAMN02745691_00274"/>
<keyword evidence="2" id="KW-1185">Reference proteome</keyword>
<dbReference type="RefSeq" id="WP_073992569.1">
    <property type="nucleotide sequence ID" value="NZ_FQYT01000003.1"/>
</dbReference>
<sequence>MKVGDMVFEFTLGRRNSGEIIKEVQQYNVIGANEERFVIDNSWFTSFGENSLTMGKPEVFDWRRENHLGIIKAHLYTANPNIQDGFKQCQDAIREYFFESLEITEAINEVTP</sequence>
<dbReference type="Proteomes" id="UP000184342">
    <property type="component" value="Unassembled WGS sequence"/>
</dbReference>
<protein>
    <submittedName>
        <fullName evidence="1">Uncharacterized protein</fullName>
    </submittedName>
</protein>
<reference evidence="1 2" key="1">
    <citation type="submission" date="2016-11" db="EMBL/GenBank/DDBJ databases">
        <authorList>
            <person name="Jaros S."/>
            <person name="Januszkiewicz K."/>
            <person name="Wedrychowicz H."/>
        </authorList>
    </citation>
    <scope>NUCLEOTIDE SEQUENCE [LARGE SCALE GENOMIC DNA]</scope>
    <source>
        <strain evidence="1 2">DSM 15970</strain>
    </source>
</reference>
<dbReference type="AlphaFoldDB" id="A0A1M6B7C4"/>